<dbReference type="InterPro" id="IPR020806">
    <property type="entry name" value="PKS_PP-bd"/>
</dbReference>
<dbReference type="GO" id="GO:0031177">
    <property type="term" value="F:phosphopantetheine binding"/>
    <property type="evidence" value="ECO:0007669"/>
    <property type="project" value="InterPro"/>
</dbReference>
<comment type="caution">
    <text evidence="4">The sequence shown here is derived from an EMBL/GenBank/DDBJ whole genome shotgun (WGS) entry which is preliminary data.</text>
</comment>
<dbReference type="AlphaFoldDB" id="A0AB73IKH9"/>
<dbReference type="Pfam" id="PF00668">
    <property type="entry name" value="Condensation"/>
    <property type="match status" value="1"/>
</dbReference>
<dbReference type="GO" id="GO:0044550">
    <property type="term" value="P:secondary metabolite biosynthetic process"/>
    <property type="evidence" value="ECO:0007669"/>
    <property type="project" value="TreeGrafter"/>
</dbReference>
<dbReference type="InterPro" id="IPR036736">
    <property type="entry name" value="ACP-like_sf"/>
</dbReference>
<dbReference type="SUPFAM" id="SSF47336">
    <property type="entry name" value="ACP-like"/>
    <property type="match status" value="1"/>
</dbReference>
<proteinExistence type="predicted"/>
<dbReference type="GO" id="GO:0005737">
    <property type="term" value="C:cytoplasm"/>
    <property type="evidence" value="ECO:0007669"/>
    <property type="project" value="TreeGrafter"/>
</dbReference>
<gene>
    <name evidence="4" type="ORF">J2793_005116</name>
</gene>
<dbReference type="InterPro" id="IPR001242">
    <property type="entry name" value="Condensation_dom"/>
</dbReference>
<feature type="domain" description="Carrier" evidence="3">
    <location>
        <begin position="46"/>
        <end position="119"/>
    </location>
</feature>
<keyword evidence="2" id="KW-0597">Phosphoprotein</keyword>
<dbReference type="PROSITE" id="PS50075">
    <property type="entry name" value="CARRIER"/>
    <property type="match status" value="1"/>
</dbReference>
<accession>A0AB73IKH9</accession>
<dbReference type="InterPro" id="IPR009081">
    <property type="entry name" value="PP-bd_ACP"/>
</dbReference>
<reference evidence="4" key="1">
    <citation type="submission" date="2023-07" db="EMBL/GenBank/DDBJ databases">
        <title>Sorghum-associated microbial communities from plants grown in Nebraska, USA.</title>
        <authorList>
            <person name="Schachtman D."/>
        </authorList>
    </citation>
    <scope>NUCLEOTIDE SEQUENCE</scope>
    <source>
        <strain evidence="4">DS1061</strain>
    </source>
</reference>
<dbReference type="Pfam" id="PF00550">
    <property type="entry name" value="PP-binding"/>
    <property type="match status" value="1"/>
</dbReference>
<evidence type="ECO:0000256" key="1">
    <source>
        <dbReference type="ARBA" id="ARBA00022450"/>
    </source>
</evidence>
<dbReference type="GO" id="GO:0003824">
    <property type="term" value="F:catalytic activity"/>
    <property type="evidence" value="ECO:0007669"/>
    <property type="project" value="InterPro"/>
</dbReference>
<evidence type="ECO:0000256" key="2">
    <source>
        <dbReference type="ARBA" id="ARBA00022553"/>
    </source>
</evidence>
<dbReference type="Gene3D" id="1.10.1200.10">
    <property type="entry name" value="ACP-like"/>
    <property type="match status" value="1"/>
</dbReference>
<dbReference type="InterPro" id="IPR023213">
    <property type="entry name" value="CAT-like_dom_sf"/>
</dbReference>
<sequence>MTMHNDSNGAGAPDEEIEKAAFLAELLGETPPAGSASDHGARERAEPIGEAEATLLRIWRDTLDPDASLDDNYFALGGTSLKSLQISARASRAGFAVAMQDIIEHPTVRTLAAHLAARTHAAAASVASFEPEQDKLGLVYPSTGTQEGILFQCLAAPNHALYVAQFSCRLAGPLDPDRFRQALYVLACRHPALRAGFPAHVMARRCQLIHREVALDYTFDAAPDAGSDWAGDDAAWLDGLARAERARPFDLGRAPLWRVKLVAHGQDRHAWIWTQHHLVADGRAQESLVSEFASVYRRLCEGETVDAAEDRSYCDALVDAYAGRERGQRFWADYLAHFDAPLPLAHCTTETPGAQDARMQPVEHTIALTHAQSAALSAALADARLTVASAFAGWFSLALYATFKRRDLLIGLVMSGRHGERARYRDTVGNLISTVPLRATLNRGRTLRQWMLGLQRSVAQLQQYEHTSMQEVKRWAGRSGALPLFDALFVHERFDTPEALFGTATGLRIEDSRFSVNEGYPLVLVVNDGERLSLTLRHLPQACPDELARALLERVRRLCEDFPESFERDVLEVADACR</sequence>
<dbReference type="GO" id="GO:0043041">
    <property type="term" value="P:amino acid activation for nonribosomal peptide biosynthetic process"/>
    <property type="evidence" value="ECO:0007669"/>
    <property type="project" value="TreeGrafter"/>
</dbReference>
<evidence type="ECO:0000313" key="4">
    <source>
        <dbReference type="EMBL" id="MDP9649649.1"/>
    </source>
</evidence>
<protein>
    <submittedName>
        <fullName evidence="4">Aryl carrier-like protein</fullName>
    </submittedName>
</protein>
<organism evidence="4 5">
    <name type="scientific">Paraburkholderia caledonica</name>
    <dbReference type="NCBI Taxonomy" id="134536"/>
    <lineage>
        <taxon>Bacteria</taxon>
        <taxon>Pseudomonadati</taxon>
        <taxon>Pseudomonadota</taxon>
        <taxon>Betaproteobacteria</taxon>
        <taxon>Burkholderiales</taxon>
        <taxon>Burkholderiaceae</taxon>
        <taxon>Paraburkholderia</taxon>
    </lineage>
</organism>
<evidence type="ECO:0000313" key="5">
    <source>
        <dbReference type="Proteomes" id="UP001229486"/>
    </source>
</evidence>
<dbReference type="Gene3D" id="3.30.559.10">
    <property type="entry name" value="Chloramphenicol acetyltransferase-like domain"/>
    <property type="match status" value="1"/>
</dbReference>
<dbReference type="Proteomes" id="UP001229486">
    <property type="component" value="Unassembled WGS sequence"/>
</dbReference>
<evidence type="ECO:0000259" key="3">
    <source>
        <dbReference type="PROSITE" id="PS50075"/>
    </source>
</evidence>
<dbReference type="PANTHER" id="PTHR45527:SF1">
    <property type="entry name" value="FATTY ACID SYNTHASE"/>
    <property type="match status" value="1"/>
</dbReference>
<dbReference type="SUPFAM" id="SSF52777">
    <property type="entry name" value="CoA-dependent acyltransferases"/>
    <property type="match status" value="2"/>
</dbReference>
<dbReference type="SMART" id="SM00823">
    <property type="entry name" value="PKS_PP"/>
    <property type="match status" value="1"/>
</dbReference>
<name>A0AB73IKH9_9BURK</name>
<keyword evidence="1" id="KW-0596">Phosphopantetheine</keyword>
<dbReference type="RefSeq" id="WP_392394929.1">
    <property type="nucleotide sequence ID" value="NZ_JAURTK010000006.1"/>
</dbReference>
<dbReference type="Gene3D" id="3.30.559.30">
    <property type="entry name" value="Nonribosomal peptide synthetase, condensation domain"/>
    <property type="match status" value="1"/>
</dbReference>
<dbReference type="EMBL" id="JAURTK010000006">
    <property type="protein sequence ID" value="MDP9649649.1"/>
    <property type="molecule type" value="Genomic_DNA"/>
</dbReference>
<dbReference type="PANTHER" id="PTHR45527">
    <property type="entry name" value="NONRIBOSOMAL PEPTIDE SYNTHETASE"/>
    <property type="match status" value="1"/>
</dbReference>